<gene>
    <name evidence="10" type="ordered locus">Dde_0594</name>
</gene>
<dbReference type="AlphaFoldDB" id="Q315K1"/>
<dbReference type="eggNOG" id="COG2931">
    <property type="taxonomic scope" value="Bacteria"/>
</dbReference>
<dbReference type="EMBL" id="CP000112">
    <property type="protein sequence ID" value="ABB37395.1"/>
    <property type="molecule type" value="Genomic_DNA"/>
</dbReference>
<feature type="compositionally biased region" description="Polar residues" evidence="8">
    <location>
        <begin position="175"/>
        <end position="184"/>
    </location>
</feature>
<dbReference type="InterPro" id="IPR019960">
    <property type="entry name" value="T1SS_VCA0849"/>
</dbReference>
<keyword evidence="5" id="KW-0677">Repeat</keyword>
<dbReference type="NCBIfam" id="TIGR03661">
    <property type="entry name" value="T1SS_VCA0849"/>
    <property type="match status" value="1"/>
</dbReference>
<dbReference type="SUPFAM" id="SSF53300">
    <property type="entry name" value="vWA-like"/>
    <property type="match status" value="1"/>
</dbReference>
<dbReference type="InterPro" id="IPR018511">
    <property type="entry name" value="Hemolysin-typ_Ca-bd_CS"/>
</dbReference>
<keyword evidence="6" id="KW-0843">Virulence</keyword>
<dbReference type="GO" id="GO:0005509">
    <property type="term" value="F:calcium ion binding"/>
    <property type="evidence" value="ECO:0007669"/>
    <property type="project" value="InterPro"/>
</dbReference>
<dbReference type="RefSeq" id="WP_011366706.1">
    <property type="nucleotide sequence ID" value="NC_007519.1"/>
</dbReference>
<keyword evidence="3" id="KW-0964">Secreted</keyword>
<evidence type="ECO:0000256" key="1">
    <source>
        <dbReference type="ARBA" id="ARBA00004370"/>
    </source>
</evidence>
<dbReference type="Pfam" id="PF00353">
    <property type="entry name" value="HemolysinCabind"/>
    <property type="match status" value="3"/>
</dbReference>
<dbReference type="PROSITE" id="PS00330">
    <property type="entry name" value="HEMOLYSIN_CALCIUM"/>
    <property type="match status" value="2"/>
</dbReference>
<dbReference type="InterPro" id="IPR001343">
    <property type="entry name" value="Hemolysn_Ca-bd"/>
</dbReference>
<evidence type="ECO:0000256" key="8">
    <source>
        <dbReference type="SAM" id="MobiDB-lite"/>
    </source>
</evidence>
<comment type="subcellular location">
    <subcellularLocation>
        <location evidence="1">Membrane</location>
    </subcellularLocation>
    <subcellularLocation>
        <location evidence="2">Secreted</location>
    </subcellularLocation>
</comment>
<dbReference type="SUPFAM" id="SSF51120">
    <property type="entry name" value="beta-Roll"/>
    <property type="match status" value="1"/>
</dbReference>
<dbReference type="InterPro" id="IPR036465">
    <property type="entry name" value="vWFA_dom_sf"/>
</dbReference>
<dbReference type="PANTHER" id="PTHR38340:SF1">
    <property type="entry name" value="S-LAYER PROTEIN"/>
    <property type="match status" value="1"/>
</dbReference>
<name>Q315K1_OLEA2</name>
<evidence type="ECO:0000256" key="7">
    <source>
        <dbReference type="ARBA" id="ARBA00023136"/>
    </source>
</evidence>
<keyword evidence="7" id="KW-0472">Membrane</keyword>
<dbReference type="GO" id="GO:0090729">
    <property type="term" value="F:toxin activity"/>
    <property type="evidence" value="ECO:0007669"/>
    <property type="project" value="UniProtKB-KW"/>
</dbReference>
<evidence type="ECO:0000256" key="6">
    <source>
        <dbReference type="ARBA" id="ARBA00023026"/>
    </source>
</evidence>
<dbReference type="GO" id="GO:0016020">
    <property type="term" value="C:membrane"/>
    <property type="evidence" value="ECO:0007669"/>
    <property type="project" value="UniProtKB-SubCell"/>
</dbReference>
<evidence type="ECO:0000313" key="10">
    <source>
        <dbReference type="EMBL" id="ABB37395.1"/>
    </source>
</evidence>
<dbReference type="eggNOG" id="COG2304">
    <property type="taxonomic scope" value="Bacteria"/>
</dbReference>
<dbReference type="PRINTS" id="PR00313">
    <property type="entry name" value="CABNDNGRPT"/>
</dbReference>
<dbReference type="SMART" id="SM00327">
    <property type="entry name" value="VWA"/>
    <property type="match status" value="1"/>
</dbReference>
<dbReference type="InterPro" id="IPR002035">
    <property type="entry name" value="VWF_A"/>
</dbReference>
<evidence type="ECO:0000259" key="9">
    <source>
        <dbReference type="PROSITE" id="PS50234"/>
    </source>
</evidence>
<keyword evidence="4" id="KW-0800">Toxin</keyword>
<dbReference type="PROSITE" id="PS50234">
    <property type="entry name" value="VWFA"/>
    <property type="match status" value="1"/>
</dbReference>
<dbReference type="PRINTS" id="PR01488">
    <property type="entry name" value="RTXTOXINA"/>
</dbReference>
<feature type="region of interest" description="Disordered" evidence="8">
    <location>
        <begin position="143"/>
        <end position="194"/>
    </location>
</feature>
<dbReference type="PANTHER" id="PTHR38340">
    <property type="entry name" value="S-LAYER PROTEIN"/>
    <property type="match status" value="1"/>
</dbReference>
<feature type="domain" description="VWFA" evidence="9">
    <location>
        <begin position="223"/>
        <end position="462"/>
    </location>
</feature>
<organism evidence="10 11">
    <name type="scientific">Oleidesulfovibrio alaskensis (strain ATCC BAA-1058 / DSM 17464 / G20)</name>
    <name type="common">Desulfovibrio alaskensis</name>
    <dbReference type="NCBI Taxonomy" id="207559"/>
    <lineage>
        <taxon>Bacteria</taxon>
        <taxon>Pseudomonadati</taxon>
        <taxon>Thermodesulfobacteriota</taxon>
        <taxon>Desulfovibrionia</taxon>
        <taxon>Desulfovibrionales</taxon>
        <taxon>Desulfovibrionaceae</taxon>
        <taxon>Oleidesulfovibrio</taxon>
    </lineage>
</organism>
<proteinExistence type="predicted"/>
<reference evidence="10 11" key="1">
    <citation type="journal article" date="2011" name="J. Bacteriol.">
        <title>Complete genome sequence and updated annotation of Desulfovibrio alaskensis G20.</title>
        <authorList>
            <person name="Hauser L.J."/>
            <person name="Land M.L."/>
            <person name="Brown S.D."/>
            <person name="Larimer F."/>
            <person name="Keller K.L."/>
            <person name="Rapp-Giles B.J."/>
            <person name="Price M.N."/>
            <person name="Lin M."/>
            <person name="Bruce D.C."/>
            <person name="Detter J.C."/>
            <person name="Tapia R."/>
            <person name="Han C.S."/>
            <person name="Goodwin L.A."/>
            <person name="Cheng J.F."/>
            <person name="Pitluck S."/>
            <person name="Copeland A."/>
            <person name="Lucas S."/>
            <person name="Nolan M."/>
            <person name="Lapidus A.L."/>
            <person name="Palumbo A.V."/>
            <person name="Wall J.D."/>
        </authorList>
    </citation>
    <scope>NUCLEOTIDE SEQUENCE [LARGE SCALE GENOMIC DNA]</scope>
    <source>
        <strain evidence="11">ATCC BAA 1058 / DSM 17464 / G20</strain>
    </source>
</reference>
<dbReference type="CDD" id="cd00198">
    <property type="entry name" value="vWFA"/>
    <property type="match status" value="1"/>
</dbReference>
<protein>
    <submittedName>
        <fullName evidence="10">Type 1 secretion target domain-containing protein</fullName>
    </submittedName>
</protein>
<dbReference type="Proteomes" id="UP000002710">
    <property type="component" value="Chromosome"/>
</dbReference>
<dbReference type="GO" id="GO:0005576">
    <property type="term" value="C:extracellular region"/>
    <property type="evidence" value="ECO:0007669"/>
    <property type="project" value="UniProtKB-SubCell"/>
</dbReference>
<evidence type="ECO:0000313" key="11">
    <source>
        <dbReference type="Proteomes" id="UP000002710"/>
    </source>
</evidence>
<evidence type="ECO:0000256" key="5">
    <source>
        <dbReference type="ARBA" id="ARBA00022737"/>
    </source>
</evidence>
<dbReference type="InterPro" id="IPR011049">
    <property type="entry name" value="Serralysin-like_metalloprot_C"/>
</dbReference>
<dbReference type="KEGG" id="dde:Dde_0594"/>
<dbReference type="HOGENOM" id="CLU_401019_0_0_7"/>
<evidence type="ECO:0000256" key="3">
    <source>
        <dbReference type="ARBA" id="ARBA00022525"/>
    </source>
</evidence>
<evidence type="ECO:0000256" key="2">
    <source>
        <dbReference type="ARBA" id="ARBA00004613"/>
    </source>
</evidence>
<dbReference type="Gene3D" id="3.40.50.410">
    <property type="entry name" value="von Willebrand factor, type A domain"/>
    <property type="match status" value="1"/>
</dbReference>
<keyword evidence="11" id="KW-1185">Reference proteome</keyword>
<dbReference type="STRING" id="207559.Dde_0594"/>
<dbReference type="Gene3D" id="2.150.10.10">
    <property type="entry name" value="Serralysin-like metalloprotease, C-terminal"/>
    <property type="match status" value="1"/>
</dbReference>
<feature type="compositionally biased region" description="Acidic residues" evidence="8">
    <location>
        <begin position="147"/>
        <end position="157"/>
    </location>
</feature>
<dbReference type="InterPro" id="IPR003995">
    <property type="entry name" value="RTX_toxin_determinant-A"/>
</dbReference>
<dbReference type="InterPro" id="IPR050557">
    <property type="entry name" value="RTX_toxin/Mannuronan_C5-epim"/>
</dbReference>
<dbReference type="Pfam" id="PF13519">
    <property type="entry name" value="VWA_2"/>
    <property type="match status" value="1"/>
</dbReference>
<dbReference type="SMR" id="Q315K1"/>
<accession>Q315K1</accession>
<evidence type="ECO:0000256" key="4">
    <source>
        <dbReference type="ARBA" id="ARBA00022656"/>
    </source>
</evidence>
<sequence length="686" mass="70914">MTTATTTDTARQGQVLLRRPEAGRQTELTTGAQAIMLGFNLDEATLVQDSGDLIFQFADGGTITLEGFVDGLAAGEAPQLTLADGTVLDGQAFFQMQGLEIETAAGPGAASGGSGEYSDDPGLLYDGIDPLDPIGNVNFVNPLPEGPLDEEGLDPDDGGTGAGGTPSTLIVGSNEGDNLTGTQPHTDRVDDGTQVPVDSGTITGTGGNDVLVGDAQGQLENANVLVVIDMSYSMSESISDGNGGTQARYEAAAKALSDFISKYAGHDNINLAVTTFGYTTLTGPVTIDLTNPDMATVISNALHALGIDQPPVNPQGTNFDAAMETGREWFDAANQDPGHAGYKNVAIFVTDGAPTVHNDPGSTDGYDKGSSLNGKVMDQNDFDPALDGYNALIGASWGVEVHTFGLGQADTIIRTRPSEDINPAGDETAGWVADQFDNTGGSEFVNTTPDLSHAMQNVHQQLGDDLLTGGDGNDIMFGDVLNTDGITSISGNASIDAHPDGQGWAVMQKLVAAGESWENIVDYIRDNHEALASGSRYGGDDTLDGGAGDDIMYGQSGNDVLLGGAGNDILVGGPGNDTLEGGTGADTFMWHNGDQGTVTTPAHDHIMDYDTTQGDSLDLRDLLSGVSSDSNLHDNITISSDGTDTTISIHADGAPAQVVQEITLHGVDATSMTDQLNELNIILGTP</sequence>